<accession>A0ABR1S1Z1</accession>
<keyword evidence="2" id="KW-0812">Transmembrane</keyword>
<dbReference type="EMBL" id="JAQQWK010000011">
    <property type="protein sequence ID" value="KAK8024160.1"/>
    <property type="molecule type" value="Genomic_DNA"/>
</dbReference>
<feature type="region of interest" description="Disordered" evidence="1">
    <location>
        <begin position="106"/>
        <end position="161"/>
    </location>
</feature>
<evidence type="ECO:0000256" key="2">
    <source>
        <dbReference type="SAM" id="Phobius"/>
    </source>
</evidence>
<organism evidence="3 4">
    <name type="scientific">Apiospora rasikravindrae</name>
    <dbReference type="NCBI Taxonomy" id="990691"/>
    <lineage>
        <taxon>Eukaryota</taxon>
        <taxon>Fungi</taxon>
        <taxon>Dikarya</taxon>
        <taxon>Ascomycota</taxon>
        <taxon>Pezizomycotina</taxon>
        <taxon>Sordariomycetes</taxon>
        <taxon>Xylariomycetidae</taxon>
        <taxon>Amphisphaeriales</taxon>
        <taxon>Apiosporaceae</taxon>
        <taxon>Apiospora</taxon>
    </lineage>
</organism>
<comment type="caution">
    <text evidence="3">The sequence shown here is derived from an EMBL/GenBank/DDBJ whole genome shotgun (WGS) entry which is preliminary data.</text>
</comment>
<feature type="compositionally biased region" description="Basic and acidic residues" evidence="1">
    <location>
        <begin position="123"/>
        <end position="136"/>
    </location>
</feature>
<sequence>MEKKDGPNNVGSPFDSGTSPADNLSNLNPNPSKPLEIGLIIGVIVVVGLSVLLIFFCRGRRNKIGEEDQQKEDAEAGTAGSPTGSEHHRHRFVGDVYHGNLMHEREGEGAASIASRPGPVPPPKDERRRNSGDSDVIHNTSGLSFERRATTTEDAPRTPTWSAWGSRNGGYSGVFSLFYIKQDLISKGIQDWRQYPDVATPNRQKVPIELLDSDQKNSITMSWNGRFPQRRNPTSSPPPGATAPWTPSRNPTGPPSDNNTPQGGTPSRSANAAPLWLHWTGSQRSPEFKRRL</sequence>
<evidence type="ECO:0000313" key="4">
    <source>
        <dbReference type="Proteomes" id="UP001444661"/>
    </source>
</evidence>
<gene>
    <name evidence="3" type="ORF">PG993_012226</name>
</gene>
<proteinExistence type="predicted"/>
<dbReference type="Proteomes" id="UP001444661">
    <property type="component" value="Unassembled WGS sequence"/>
</dbReference>
<feature type="region of interest" description="Disordered" evidence="1">
    <location>
        <begin position="67"/>
        <end position="90"/>
    </location>
</feature>
<evidence type="ECO:0000256" key="1">
    <source>
        <dbReference type="SAM" id="MobiDB-lite"/>
    </source>
</evidence>
<feature type="compositionally biased region" description="Polar residues" evidence="1">
    <location>
        <begin position="9"/>
        <end position="18"/>
    </location>
</feature>
<feature type="region of interest" description="Disordered" evidence="1">
    <location>
        <begin position="1"/>
        <end position="27"/>
    </location>
</feature>
<keyword evidence="2" id="KW-1133">Transmembrane helix</keyword>
<feature type="compositionally biased region" description="Polar residues" evidence="1">
    <location>
        <begin position="249"/>
        <end position="270"/>
    </location>
</feature>
<evidence type="ECO:0000313" key="3">
    <source>
        <dbReference type="EMBL" id="KAK8024160.1"/>
    </source>
</evidence>
<feature type="transmembrane region" description="Helical" evidence="2">
    <location>
        <begin position="37"/>
        <end position="57"/>
    </location>
</feature>
<keyword evidence="2" id="KW-0472">Membrane</keyword>
<reference evidence="3 4" key="1">
    <citation type="submission" date="2023-01" db="EMBL/GenBank/DDBJ databases">
        <title>Analysis of 21 Apiospora genomes using comparative genomics revels a genus with tremendous synthesis potential of carbohydrate active enzymes and secondary metabolites.</title>
        <authorList>
            <person name="Sorensen T."/>
        </authorList>
    </citation>
    <scope>NUCLEOTIDE SEQUENCE [LARGE SCALE GENOMIC DNA]</scope>
    <source>
        <strain evidence="3 4">CBS 33761</strain>
    </source>
</reference>
<feature type="compositionally biased region" description="Basic and acidic residues" evidence="1">
    <location>
        <begin position="145"/>
        <end position="156"/>
    </location>
</feature>
<protein>
    <submittedName>
        <fullName evidence="3">Uncharacterized protein</fullName>
    </submittedName>
</protein>
<name>A0ABR1S1Z1_9PEZI</name>
<keyword evidence="4" id="KW-1185">Reference proteome</keyword>
<feature type="region of interest" description="Disordered" evidence="1">
    <location>
        <begin position="217"/>
        <end position="292"/>
    </location>
</feature>